<evidence type="ECO:0000256" key="1">
    <source>
        <dbReference type="ARBA" id="ARBA00007626"/>
    </source>
</evidence>
<dbReference type="STRING" id="670386.D3BKH1"/>
<dbReference type="InterPro" id="IPR050872">
    <property type="entry name" value="PPR_P_subfamily"/>
</dbReference>
<dbReference type="EMBL" id="ADBJ01000038">
    <property type="protein sequence ID" value="EFA78401.1"/>
    <property type="molecule type" value="Genomic_DNA"/>
</dbReference>
<dbReference type="Gene3D" id="1.25.40.10">
    <property type="entry name" value="Tetratricopeptide repeat domain"/>
    <property type="match status" value="2"/>
</dbReference>
<dbReference type="InterPro" id="IPR011990">
    <property type="entry name" value="TPR-like_helical_dom_sf"/>
</dbReference>
<proteinExistence type="inferred from homology"/>
<dbReference type="PANTHER" id="PTHR46128">
    <property type="entry name" value="MITOCHONDRIAL GROUP I INTRON SPLICING FACTOR CCM1"/>
    <property type="match status" value="1"/>
</dbReference>
<evidence type="ECO:0000256" key="3">
    <source>
        <dbReference type="SAM" id="MobiDB-lite"/>
    </source>
</evidence>
<reference evidence="4 5" key="1">
    <citation type="journal article" date="2011" name="Genome Res.">
        <title>Phylogeny-wide analysis of social amoeba genomes highlights ancient origins for complex intercellular communication.</title>
        <authorList>
            <person name="Heidel A.J."/>
            <person name="Lawal H.M."/>
            <person name="Felder M."/>
            <person name="Schilde C."/>
            <person name="Helps N.R."/>
            <person name="Tunggal B."/>
            <person name="Rivero F."/>
            <person name="John U."/>
            <person name="Schleicher M."/>
            <person name="Eichinger L."/>
            <person name="Platzer M."/>
            <person name="Noegel A.A."/>
            <person name="Schaap P."/>
            <person name="Gloeckner G."/>
        </authorList>
    </citation>
    <scope>NUCLEOTIDE SEQUENCE [LARGE SCALE GENOMIC DNA]</scope>
    <source>
        <strain evidence="5">ATCC 26659 / Pp 5 / PN500</strain>
    </source>
</reference>
<name>D3BKH1_HETP5</name>
<dbReference type="AlphaFoldDB" id="D3BKH1"/>
<gene>
    <name evidence="4" type="ORF">PPL_09052</name>
</gene>
<accession>D3BKH1</accession>
<feature type="compositionally biased region" description="Basic and acidic residues" evidence="3">
    <location>
        <begin position="605"/>
        <end position="615"/>
    </location>
</feature>
<comment type="caution">
    <text evidence="4">The sequence shown here is derived from an EMBL/GenBank/DDBJ whole genome shotgun (WGS) entry which is preliminary data.</text>
</comment>
<evidence type="ECO:0000313" key="4">
    <source>
        <dbReference type="EMBL" id="EFA78401.1"/>
    </source>
</evidence>
<comment type="similarity">
    <text evidence="1">Belongs to the PPR family. P subfamily.</text>
</comment>
<keyword evidence="5" id="KW-1185">Reference proteome</keyword>
<dbReference type="PANTHER" id="PTHR46128:SF329">
    <property type="entry name" value="MITOCHONDRIAL GROUP I INTRON SPLICING FACTOR DMR1"/>
    <property type="match status" value="1"/>
</dbReference>
<dbReference type="Pfam" id="PF13041">
    <property type="entry name" value="PPR_2"/>
    <property type="match status" value="1"/>
</dbReference>
<dbReference type="PROSITE" id="PS51375">
    <property type="entry name" value="PPR"/>
    <property type="match status" value="1"/>
</dbReference>
<organism evidence="4 5">
    <name type="scientific">Heterostelium pallidum (strain ATCC 26659 / Pp 5 / PN500)</name>
    <name type="common">Cellular slime mold</name>
    <name type="synonym">Polysphondylium pallidum</name>
    <dbReference type="NCBI Taxonomy" id="670386"/>
    <lineage>
        <taxon>Eukaryota</taxon>
        <taxon>Amoebozoa</taxon>
        <taxon>Evosea</taxon>
        <taxon>Eumycetozoa</taxon>
        <taxon>Dictyostelia</taxon>
        <taxon>Acytosteliales</taxon>
        <taxon>Acytosteliaceae</taxon>
        <taxon>Heterostelium</taxon>
    </lineage>
</organism>
<dbReference type="Proteomes" id="UP000001396">
    <property type="component" value="Unassembled WGS sequence"/>
</dbReference>
<protein>
    <recommendedName>
        <fullName evidence="6">Pentatricopeptide repeat-containing protein</fullName>
    </recommendedName>
</protein>
<dbReference type="InterPro" id="IPR002885">
    <property type="entry name" value="PPR_rpt"/>
</dbReference>
<feature type="repeat" description="PPR" evidence="2">
    <location>
        <begin position="337"/>
        <end position="371"/>
    </location>
</feature>
<evidence type="ECO:0000256" key="2">
    <source>
        <dbReference type="PROSITE-ProRule" id="PRU00708"/>
    </source>
</evidence>
<evidence type="ECO:0008006" key="6">
    <source>
        <dbReference type="Google" id="ProtNLM"/>
    </source>
</evidence>
<dbReference type="RefSeq" id="XP_020430526.1">
    <property type="nucleotide sequence ID" value="XM_020579851.1"/>
</dbReference>
<dbReference type="GeneID" id="31364528"/>
<evidence type="ECO:0000313" key="5">
    <source>
        <dbReference type="Proteomes" id="UP000001396"/>
    </source>
</evidence>
<sequence>MLLNYIHRNGFNRFLLVKQQPQLTSSSYITQQQITSNNRCFNTSTTTSNVKPKINSFSNSSNNKLQRPSFSEQKGMTIDSIKFSSIDFKSLINNNKLVDYILGFYLNSPTKDKKELNELIDFFLKSNNKALVSIELFHALEKVGFLNDNIFAINRFMEFFKSVVAVGRLAKGGQVNESGVASDMLLTIWTKLESDHFKVKPNIKSYNMIFEYFLDAKQLDNADTIISYLKKSQLAFSNHTVDLCIRYYLDKGVVEKAVDFMKKLKPEALDHYAWVMKRIIPMCFSKSSKELAVSLVDQYRSTIPKMFGCDEISLVFNYLIERDAQDLLDSWESSLANVHGYNRLMSAYMEAGKVEKVTTLFARMQENSIAPNEYTYAIFIHHYSKAGHKPHTQTWIDSYFANITAPSNTMLFMIMEHYRKVNYYKGMAKAARILCNLPNIYDITNVIIYLAKIDGYCPPTREVIWNVLDDKRFEIQKGKVIGQLIQHYLYDNDYKNAIQLNKQRFEQCAMKPNTFIVSAFWAYHKIYDQPELEEYWRNQANLLKINLDSEHSMAAIDYFKKYDVAEKTAALEKFSQAFDIKIDYTDDQIKSRDSLLLKKYYEHEQLKHEREESRKAAGQNKQKINR</sequence>
<dbReference type="NCBIfam" id="TIGR00756">
    <property type="entry name" value="PPR"/>
    <property type="match status" value="1"/>
</dbReference>
<dbReference type="InParanoid" id="D3BKH1"/>
<feature type="region of interest" description="Disordered" evidence="3">
    <location>
        <begin position="605"/>
        <end position="626"/>
    </location>
</feature>